<dbReference type="PANTHER" id="PTHR12526">
    <property type="entry name" value="GLYCOSYLTRANSFERASE"/>
    <property type="match status" value="1"/>
</dbReference>
<organism evidence="6 7">
    <name type="scientific">Nocardioides turkmenicus</name>
    <dbReference type="NCBI Taxonomy" id="2711220"/>
    <lineage>
        <taxon>Bacteria</taxon>
        <taxon>Bacillati</taxon>
        <taxon>Actinomycetota</taxon>
        <taxon>Actinomycetes</taxon>
        <taxon>Propionibacteriales</taxon>
        <taxon>Nocardioidaceae</taxon>
        <taxon>Nocardioides</taxon>
    </lineage>
</organism>
<dbReference type="InterPro" id="IPR001296">
    <property type="entry name" value="Glyco_trans_1"/>
</dbReference>
<name>A0A6M1QP17_9ACTN</name>
<evidence type="ECO:0000313" key="7">
    <source>
        <dbReference type="Proteomes" id="UP000483261"/>
    </source>
</evidence>
<comment type="similarity">
    <text evidence="1">Belongs to the glycosyltransferase group 1 family. Glycosyltransferase 4 subfamily.</text>
</comment>
<dbReference type="GO" id="GO:0016757">
    <property type="term" value="F:glycosyltransferase activity"/>
    <property type="evidence" value="ECO:0007669"/>
    <property type="project" value="UniProtKB-KW"/>
</dbReference>
<keyword evidence="7" id="KW-1185">Reference proteome</keyword>
<evidence type="ECO:0000313" key="6">
    <source>
        <dbReference type="EMBL" id="NGN91413.1"/>
    </source>
</evidence>
<gene>
    <name evidence="6" type="ORF">G5C66_01495</name>
</gene>
<evidence type="ECO:0000256" key="1">
    <source>
        <dbReference type="ARBA" id="ARBA00009481"/>
    </source>
</evidence>
<evidence type="ECO:0000256" key="2">
    <source>
        <dbReference type="ARBA" id="ARBA00022676"/>
    </source>
</evidence>
<protein>
    <submittedName>
        <fullName evidence="6">Glycosyltransferase family 4 protein</fullName>
    </submittedName>
</protein>
<reference evidence="6 7" key="1">
    <citation type="submission" date="2020-02" db="EMBL/GenBank/DDBJ databases">
        <title>Whole-genome analyses of novel actinobacteria.</title>
        <authorList>
            <person name="Sahin N."/>
        </authorList>
    </citation>
    <scope>NUCLEOTIDE SEQUENCE [LARGE SCALE GENOMIC DNA]</scope>
    <source>
        <strain evidence="6 7">KC13</strain>
    </source>
</reference>
<feature type="domain" description="Glycosyltransferase subfamily 4-like N-terminal" evidence="5">
    <location>
        <begin position="57"/>
        <end position="217"/>
    </location>
</feature>
<dbReference type="Proteomes" id="UP000483261">
    <property type="component" value="Unassembled WGS sequence"/>
</dbReference>
<feature type="domain" description="Glycosyl transferase family 1" evidence="4">
    <location>
        <begin position="226"/>
        <end position="383"/>
    </location>
</feature>
<keyword evidence="2" id="KW-0328">Glycosyltransferase</keyword>
<dbReference type="Pfam" id="PF00534">
    <property type="entry name" value="Glycos_transf_1"/>
    <property type="match status" value="1"/>
</dbReference>
<dbReference type="Gene3D" id="3.40.50.2000">
    <property type="entry name" value="Glycogen Phosphorylase B"/>
    <property type="match status" value="2"/>
</dbReference>
<dbReference type="EMBL" id="JAALAA010000001">
    <property type="protein sequence ID" value="NGN91413.1"/>
    <property type="molecule type" value="Genomic_DNA"/>
</dbReference>
<proteinExistence type="inferred from homology"/>
<evidence type="ECO:0000256" key="3">
    <source>
        <dbReference type="ARBA" id="ARBA00022679"/>
    </source>
</evidence>
<comment type="caution">
    <text evidence="6">The sequence shown here is derived from an EMBL/GenBank/DDBJ whole genome shotgun (WGS) entry which is preliminary data.</text>
</comment>
<dbReference type="SUPFAM" id="SSF53756">
    <property type="entry name" value="UDP-Glycosyltransferase/glycogen phosphorylase"/>
    <property type="match status" value="1"/>
</dbReference>
<dbReference type="AlphaFoldDB" id="A0A6M1QP17"/>
<dbReference type="Pfam" id="PF13439">
    <property type="entry name" value="Glyco_transf_4"/>
    <property type="match status" value="1"/>
</dbReference>
<keyword evidence="3 6" id="KW-0808">Transferase</keyword>
<sequence>MSYSPVTAWPLGREHSAAGNCEIQGSNRTLRANEGARLNGAHVAVFSWRDSENPEAGGAEHYLHQITAGLVDAGARVTVFTAAYPGARAHEERDGIRYVRRGGKLSIYLWGVLLLALGRLGPIGRVDAVIDVQNGLPFFTPLGTRAPVTVLVHHVHREQWPVVYPGLPGRIGWWVESWLAPRLYRRKQYVAVSRATRAELATLGVDPARVAVVHNGAAPALSDRPAKTEHPSICVVGRLVPHKRVELAVDAVVALRASYPDLRLTIVGGGWWADELAAYVSRVGAGDFVEMLGHVSEELKEAVYERSWLMALPSLKEGWGLVVTEAAQHGTPTVAFRDAGGTTESIDDGESGVLVDDQPGFVAALDHLLGDEIRRKELAEGARWHARKHTWEQSQLNFNAVLASALQGHVVGAD</sequence>
<dbReference type="InterPro" id="IPR028098">
    <property type="entry name" value="Glyco_trans_4-like_N"/>
</dbReference>
<dbReference type="CDD" id="cd03801">
    <property type="entry name" value="GT4_PimA-like"/>
    <property type="match status" value="1"/>
</dbReference>
<accession>A0A6M1QP17</accession>
<evidence type="ECO:0000259" key="4">
    <source>
        <dbReference type="Pfam" id="PF00534"/>
    </source>
</evidence>
<evidence type="ECO:0000259" key="5">
    <source>
        <dbReference type="Pfam" id="PF13439"/>
    </source>
</evidence>
<dbReference type="PANTHER" id="PTHR12526:SF640">
    <property type="entry name" value="COLANIC ACID BIOSYNTHESIS GLYCOSYLTRANSFERASE WCAL-RELATED"/>
    <property type="match status" value="1"/>
</dbReference>